<accession>A0ABU4S3X8</accession>
<organism evidence="1 2">
    <name type="scientific">Xenorhabdus santafensis</name>
    <dbReference type="NCBI Taxonomy" id="2582833"/>
    <lineage>
        <taxon>Bacteria</taxon>
        <taxon>Pseudomonadati</taxon>
        <taxon>Pseudomonadota</taxon>
        <taxon>Gammaproteobacteria</taxon>
        <taxon>Enterobacterales</taxon>
        <taxon>Morganellaceae</taxon>
        <taxon>Xenorhabdus</taxon>
    </lineage>
</organism>
<keyword evidence="2" id="KW-1185">Reference proteome</keyword>
<sequence length="185" mass="21443">MSLARNILLARRAINYVNKEIGVMSLNRVNVESYGDFLTYEYYKDSMVNMRNIITDTIKRRGFHHFVDTGELSNNNMLHTIMARTAYSSEFHLGNCAEKAAVSFSRLKFLGAKPLDIFLLTDEHETRNNHSFVVIGRTKGILHDPSTWDHEATICDAWTNQAYPSYLYYEKIPLTGTLTLRYRYD</sequence>
<proteinExistence type="predicted"/>
<reference evidence="2" key="1">
    <citation type="journal article" date="2024" name="Toxins">
        <title>Genome Sequence Analysis of Native Xenorhabdus Strains Isolated from Entomopathogenic Nematodes in Argentina.</title>
        <authorList>
            <person name="Palma L."/>
            <person name="Frizzo L."/>
            <person name="Kaiser S."/>
            <person name="Berry C."/>
            <person name="Caballero P."/>
            <person name="Bode H.B."/>
            <person name="Del Valle E.E."/>
        </authorList>
    </citation>
    <scope>NUCLEOTIDE SEQUENCE [LARGE SCALE GENOMIC DNA]</scope>
    <source>
        <strain evidence="2">12</strain>
    </source>
</reference>
<protein>
    <submittedName>
        <fullName evidence="1">Uncharacterized protein</fullName>
    </submittedName>
</protein>
<evidence type="ECO:0000313" key="1">
    <source>
        <dbReference type="EMBL" id="MDX7985901.1"/>
    </source>
</evidence>
<comment type="caution">
    <text evidence="1">The sequence shown here is derived from an EMBL/GenBank/DDBJ whole genome shotgun (WGS) entry which is preliminary data.</text>
</comment>
<name>A0ABU4S3X8_9GAMM</name>
<dbReference type="EMBL" id="VCDN01000003">
    <property type="protein sequence ID" value="MDX7985901.1"/>
    <property type="molecule type" value="Genomic_DNA"/>
</dbReference>
<dbReference type="Proteomes" id="UP001271890">
    <property type="component" value="Unassembled WGS sequence"/>
</dbReference>
<gene>
    <name evidence="1" type="ORF">FE392_00920</name>
</gene>
<dbReference type="RefSeq" id="WP_319928351.1">
    <property type="nucleotide sequence ID" value="NZ_VCDN01000003.1"/>
</dbReference>
<evidence type="ECO:0000313" key="2">
    <source>
        <dbReference type="Proteomes" id="UP001271890"/>
    </source>
</evidence>